<dbReference type="Pfam" id="PF12937">
    <property type="entry name" value="F-box-like"/>
    <property type="match status" value="1"/>
</dbReference>
<dbReference type="EMBL" id="CM010715">
    <property type="protein sequence ID" value="RZC44295.1"/>
    <property type="molecule type" value="Genomic_DNA"/>
</dbReference>
<dbReference type="CDD" id="cd22164">
    <property type="entry name" value="F-box_AtSKIP19-like"/>
    <property type="match status" value="1"/>
</dbReference>
<dbReference type="PROSITE" id="PS50181">
    <property type="entry name" value="FBOX"/>
    <property type="match status" value="1"/>
</dbReference>
<feature type="domain" description="F-box" evidence="1">
    <location>
        <begin position="22"/>
        <end position="69"/>
    </location>
</feature>
<dbReference type="STRING" id="3469.A0A4Y7IA54"/>
<dbReference type="Gene3D" id="1.20.1280.50">
    <property type="match status" value="1"/>
</dbReference>
<dbReference type="OMA" id="EGECINW"/>
<proteinExistence type="predicted"/>
<reference evidence="2 3" key="1">
    <citation type="journal article" date="2018" name="Science">
        <title>The opium poppy genome and morphinan production.</title>
        <authorList>
            <person name="Guo L."/>
            <person name="Winzer T."/>
            <person name="Yang X."/>
            <person name="Li Y."/>
            <person name="Ning Z."/>
            <person name="He Z."/>
            <person name="Teodor R."/>
            <person name="Lu Y."/>
            <person name="Bowser T.A."/>
            <person name="Graham I.A."/>
            <person name="Ye K."/>
        </authorList>
    </citation>
    <scope>NUCLEOTIDE SEQUENCE [LARGE SCALE GENOMIC DNA]</scope>
    <source>
        <strain evidence="3">cv. HN1</strain>
        <tissue evidence="2">Leaves</tissue>
    </source>
</reference>
<dbReference type="SUPFAM" id="SSF52047">
    <property type="entry name" value="RNI-like"/>
    <property type="match status" value="1"/>
</dbReference>
<dbReference type="AlphaFoldDB" id="A0A4Y7IA54"/>
<dbReference type="SMART" id="SM00256">
    <property type="entry name" value="FBOX"/>
    <property type="match status" value="1"/>
</dbReference>
<evidence type="ECO:0000259" key="1">
    <source>
        <dbReference type="PROSITE" id="PS50181"/>
    </source>
</evidence>
<keyword evidence="3" id="KW-1185">Reference proteome</keyword>
<dbReference type="Gene3D" id="3.80.10.10">
    <property type="entry name" value="Ribonuclease Inhibitor"/>
    <property type="match status" value="1"/>
</dbReference>
<organism evidence="2 3">
    <name type="scientific">Papaver somniferum</name>
    <name type="common">Opium poppy</name>
    <dbReference type="NCBI Taxonomy" id="3469"/>
    <lineage>
        <taxon>Eukaryota</taxon>
        <taxon>Viridiplantae</taxon>
        <taxon>Streptophyta</taxon>
        <taxon>Embryophyta</taxon>
        <taxon>Tracheophyta</taxon>
        <taxon>Spermatophyta</taxon>
        <taxon>Magnoliopsida</taxon>
        <taxon>Ranunculales</taxon>
        <taxon>Papaveraceae</taxon>
        <taxon>Papaveroideae</taxon>
        <taxon>Papaver</taxon>
    </lineage>
</organism>
<dbReference type="PANTHER" id="PTHR38926">
    <property type="entry name" value="F-BOX DOMAIN CONTAINING PROTEIN, EXPRESSED"/>
    <property type="match status" value="1"/>
</dbReference>
<dbReference type="SUPFAM" id="SSF81383">
    <property type="entry name" value="F-box domain"/>
    <property type="match status" value="1"/>
</dbReference>
<protein>
    <recommendedName>
        <fullName evidence="1">F-box domain-containing protein</fullName>
    </recommendedName>
</protein>
<evidence type="ECO:0000313" key="3">
    <source>
        <dbReference type="Proteomes" id="UP000316621"/>
    </source>
</evidence>
<dbReference type="PANTHER" id="PTHR38926:SF2">
    <property type="entry name" value="F-BOX_LRR-REPEAT PROTEIN 21-RELATED"/>
    <property type="match status" value="1"/>
</dbReference>
<accession>A0A4Y7IA54</accession>
<gene>
    <name evidence="2" type="ORF">C5167_037247</name>
</gene>
<dbReference type="InterPro" id="IPR001810">
    <property type="entry name" value="F-box_dom"/>
</dbReference>
<sequence length="268" mass="30507">MDCNMDNQTPISAEEPSSSQEFRNWLELPSDVIFHIFLKLGAIDILFRAQSVCSMWRKFSKEPLLFRSIDMRNRSDLLDDSMYNVEKMAREAVDRSCGQLVEFSMDDFGSDELLAHIADMSGELRCLRLVSCHNFSGGALFDMARKAVMLEELEICHCSLSEDTLIAVGNACPQLKSLQLHRRGYRRPHIECDDEALAIAGNMPELRHLHLFGNKLTNVGLKAILDGCLYLESLDLRQFFNINLEGELLKSCRDRLIKVKLPNDSTDD</sequence>
<dbReference type="Gramene" id="RZC44295">
    <property type="protein sequence ID" value="RZC44295"/>
    <property type="gene ID" value="C5167_037247"/>
</dbReference>
<name>A0A4Y7IA54_PAPSO</name>
<dbReference type="InterPro" id="IPR032675">
    <property type="entry name" value="LRR_dom_sf"/>
</dbReference>
<dbReference type="Proteomes" id="UP000316621">
    <property type="component" value="Chromosome 1"/>
</dbReference>
<dbReference type="InterPro" id="IPR036047">
    <property type="entry name" value="F-box-like_dom_sf"/>
</dbReference>
<evidence type="ECO:0000313" key="2">
    <source>
        <dbReference type="EMBL" id="RZC44295.1"/>
    </source>
</evidence>